<dbReference type="GO" id="GO:0005634">
    <property type="term" value="C:nucleus"/>
    <property type="evidence" value="ECO:0007669"/>
    <property type="project" value="UniProtKB-SubCell"/>
</dbReference>
<sequence length="951" mass="104855">FSQSQSVKSSQHSQLHVPPAPNQENQAIREQLLRPPVLPSSAQARSSSLQLPTGSRQGSREPSPVRKSSRPAAPKVFKGYVMGSGETSGSAKENTRDAGGSDGDTSSHEDENDEDLHSASKLSSKVRHLSASNPAPRRSPSPGPSKKKARANPAPRRSAPPTAEERKLLAQAKKAPTPPTEPRRPLSNPPRRMTRAASQEAALPPSPAARARAAQRQAPVSVGDGFEDCEGENEGPSFLDIIAAQQKKTGRELARVPTNTTNALAVSKQDEALTQSAREAKLGAPMYEGDVPLSRAAEASLLGWTVAEGYEGFKYISTFKKGDKIKESWLCLKCCEPKTASMQGNPTNLKLHLGFCNGPKTDAAAALIRQAEEGAEKRSSMPETSTLAGSYRGTSVRGWLNAHQALDIDLTRRLALVCVIRNALPFTLLSSVSMKKLIRSLDHRATTSFKSARQVQRDLKKFNSHLASNLISELQGMDTLMALQHDGWTNEGFQHSFMGIIGSYVDAKWEYHERLLSFDVVQEKHSGATFAGHLVRTIKKLKLDDKWYGAVVSDSAGTNTRMLTLMEHNLEEEHMQQRDPSAHQDDLSVQKMLKASCSAFPKASLRNTGTWTANDYRILCLNHHINLAVRAGFAKFDIKVKTKTQRKVLDIRPKPRISVVDENRKEIILSDSDDVEPEEDEEEDAAEDGEEEEEDGDDVISPLDLAEDEDDEEALPEMAPGEEDIGSDDDGGPEASGESRPSGNQSKPVNGVAKLAAFTTWIHRSSQRLVAFRRRMQQEYHHQPLLAEAPFPSKPNKTRWNSHFAMIQSALDIRAAIDSHCRAHIGVRGEVLGDYLLTDTQWQQLMLLEPILGLAASITKKMEKTEGTLYAVLDYHASLRDEIAAHVRRAAANNALDEETRGEITKFLNAMENKLRKYRNIALRNRVILAATLLHPNNRKLFKISYPTYPG</sequence>
<evidence type="ECO:0000256" key="4">
    <source>
        <dbReference type="ARBA" id="ARBA00022833"/>
    </source>
</evidence>
<dbReference type="GO" id="GO:0008270">
    <property type="term" value="F:zinc ion binding"/>
    <property type="evidence" value="ECO:0007669"/>
    <property type="project" value="UniProtKB-KW"/>
</dbReference>
<evidence type="ECO:0000256" key="5">
    <source>
        <dbReference type="ARBA" id="ARBA00023242"/>
    </source>
</evidence>
<keyword evidence="5" id="KW-0539">Nucleus</keyword>
<dbReference type="PANTHER" id="PTHR46481">
    <property type="entry name" value="ZINC FINGER BED DOMAIN-CONTAINING PROTEIN 4"/>
    <property type="match status" value="1"/>
</dbReference>
<feature type="non-terminal residue" evidence="7">
    <location>
        <position position="1"/>
    </location>
</feature>
<feature type="compositionally biased region" description="Polar residues" evidence="6">
    <location>
        <begin position="739"/>
        <end position="748"/>
    </location>
</feature>
<evidence type="ECO:0000313" key="7">
    <source>
        <dbReference type="EMBL" id="KAE8240789.1"/>
    </source>
</evidence>
<dbReference type="PANTHER" id="PTHR46481:SF10">
    <property type="entry name" value="ZINC FINGER BED DOMAIN-CONTAINING PROTEIN 39"/>
    <property type="match status" value="1"/>
</dbReference>
<feature type="region of interest" description="Disordered" evidence="6">
    <location>
        <begin position="662"/>
        <end position="749"/>
    </location>
</feature>
<protein>
    <recommendedName>
        <fullName evidence="9">BED-type domain-containing protein</fullName>
    </recommendedName>
</protein>
<keyword evidence="2" id="KW-0479">Metal-binding</keyword>
<evidence type="ECO:0000256" key="2">
    <source>
        <dbReference type="ARBA" id="ARBA00022723"/>
    </source>
</evidence>
<dbReference type="SUPFAM" id="SSF53098">
    <property type="entry name" value="Ribonuclease H-like"/>
    <property type="match status" value="1"/>
</dbReference>
<keyword evidence="3" id="KW-0863">Zinc-finger</keyword>
<comment type="caution">
    <text evidence="7">The sequence shown here is derived from an EMBL/GenBank/DDBJ whole genome shotgun (WGS) entry which is preliminary data.</text>
</comment>
<evidence type="ECO:0000313" key="8">
    <source>
        <dbReference type="Proteomes" id="UP000077671"/>
    </source>
</evidence>
<dbReference type="Proteomes" id="UP000077671">
    <property type="component" value="Unassembled WGS sequence"/>
</dbReference>
<evidence type="ECO:0008006" key="9">
    <source>
        <dbReference type="Google" id="ProtNLM"/>
    </source>
</evidence>
<feature type="compositionally biased region" description="Acidic residues" evidence="6">
    <location>
        <begin position="671"/>
        <end position="698"/>
    </location>
</feature>
<proteinExistence type="predicted"/>
<dbReference type="InterPro" id="IPR012337">
    <property type="entry name" value="RNaseH-like_sf"/>
</dbReference>
<reference evidence="7" key="2">
    <citation type="journal article" date="2019" name="IMA Fungus">
        <title>Genome sequencing and comparison of five Tilletia species to identify candidate genes for the detection of regulated species infecting wheat.</title>
        <authorList>
            <person name="Nguyen H.D.T."/>
            <person name="Sultana T."/>
            <person name="Kesanakurti P."/>
            <person name="Hambleton S."/>
        </authorList>
    </citation>
    <scope>NUCLEOTIDE SEQUENCE</scope>
    <source>
        <strain evidence="7">DAOMC 238032</strain>
    </source>
</reference>
<feature type="region of interest" description="Disordered" evidence="6">
    <location>
        <begin position="1"/>
        <end position="232"/>
    </location>
</feature>
<organism evidence="7 8">
    <name type="scientific">Tilletia caries</name>
    <name type="common">wheat bunt fungus</name>
    <dbReference type="NCBI Taxonomy" id="13290"/>
    <lineage>
        <taxon>Eukaryota</taxon>
        <taxon>Fungi</taxon>
        <taxon>Dikarya</taxon>
        <taxon>Basidiomycota</taxon>
        <taxon>Ustilaginomycotina</taxon>
        <taxon>Exobasidiomycetes</taxon>
        <taxon>Tilletiales</taxon>
        <taxon>Tilletiaceae</taxon>
        <taxon>Tilletia</taxon>
    </lineage>
</organism>
<feature type="compositionally biased region" description="Low complexity" evidence="6">
    <location>
        <begin position="39"/>
        <end position="52"/>
    </location>
</feature>
<feature type="non-terminal residue" evidence="7">
    <location>
        <position position="951"/>
    </location>
</feature>
<dbReference type="AlphaFoldDB" id="A0A8T8SJ63"/>
<feature type="compositionally biased region" description="Low complexity" evidence="6">
    <location>
        <begin position="1"/>
        <end position="14"/>
    </location>
</feature>
<name>A0A8T8SJ63_9BASI</name>
<accession>A0A8T8SJ63</accession>
<comment type="subcellular location">
    <subcellularLocation>
        <location evidence="1">Nucleus</location>
    </subcellularLocation>
</comment>
<feature type="compositionally biased region" description="Acidic residues" evidence="6">
    <location>
        <begin position="705"/>
        <end position="732"/>
    </location>
</feature>
<feature type="compositionally biased region" description="Low complexity" evidence="6">
    <location>
        <begin position="151"/>
        <end position="162"/>
    </location>
</feature>
<evidence type="ECO:0000256" key="3">
    <source>
        <dbReference type="ARBA" id="ARBA00022771"/>
    </source>
</evidence>
<reference evidence="7" key="1">
    <citation type="submission" date="2016-04" db="EMBL/GenBank/DDBJ databases">
        <authorList>
            <person name="Nguyen H.D."/>
            <person name="Kesanakurti P."/>
            <person name="Cullis J."/>
            <person name="Levesque C.A."/>
            <person name="Hambleton S."/>
        </authorList>
    </citation>
    <scope>NUCLEOTIDE SEQUENCE</scope>
    <source>
        <strain evidence="7">DAOMC 238032</strain>
    </source>
</reference>
<evidence type="ECO:0000256" key="1">
    <source>
        <dbReference type="ARBA" id="ARBA00004123"/>
    </source>
</evidence>
<keyword evidence="4" id="KW-0862">Zinc</keyword>
<feature type="compositionally biased region" description="Low complexity" evidence="6">
    <location>
        <begin position="208"/>
        <end position="219"/>
    </location>
</feature>
<evidence type="ECO:0000256" key="6">
    <source>
        <dbReference type="SAM" id="MobiDB-lite"/>
    </source>
</evidence>
<dbReference type="InterPro" id="IPR052035">
    <property type="entry name" value="ZnF_BED_domain_contain"/>
</dbReference>
<dbReference type="EMBL" id="LWDD02002470">
    <property type="protein sequence ID" value="KAE8240789.1"/>
    <property type="molecule type" value="Genomic_DNA"/>
</dbReference>
<gene>
    <name evidence="7" type="ORF">A4X03_0g8358</name>
</gene>